<feature type="compositionally biased region" description="Low complexity" evidence="1">
    <location>
        <begin position="285"/>
        <end position="318"/>
    </location>
</feature>
<dbReference type="Proteomes" id="UP000696485">
    <property type="component" value="Unassembled WGS sequence"/>
</dbReference>
<feature type="compositionally biased region" description="Polar residues" evidence="1">
    <location>
        <begin position="459"/>
        <end position="468"/>
    </location>
</feature>
<feature type="compositionally biased region" description="Polar residues" evidence="1">
    <location>
        <begin position="519"/>
        <end position="540"/>
    </location>
</feature>
<feature type="compositionally biased region" description="Low complexity" evidence="1">
    <location>
        <begin position="354"/>
        <end position="402"/>
    </location>
</feature>
<feature type="compositionally biased region" description="Pro residues" evidence="1">
    <location>
        <begin position="711"/>
        <end position="721"/>
    </location>
</feature>
<feature type="non-terminal residue" evidence="2">
    <location>
        <position position="1"/>
    </location>
</feature>
<feature type="region of interest" description="Disordered" evidence="1">
    <location>
        <begin position="664"/>
        <end position="690"/>
    </location>
</feature>
<feature type="region of interest" description="Disordered" evidence="1">
    <location>
        <begin position="572"/>
        <end position="627"/>
    </location>
</feature>
<protein>
    <submittedName>
        <fullName evidence="2">Uncharacterized protein</fullName>
    </submittedName>
</protein>
<dbReference type="AlphaFoldDB" id="A0A9P5VI67"/>
<feature type="compositionally biased region" description="Low complexity" evidence="1">
    <location>
        <begin position="750"/>
        <end position="776"/>
    </location>
</feature>
<feature type="region of interest" description="Disordered" evidence="1">
    <location>
        <begin position="941"/>
        <end position="989"/>
    </location>
</feature>
<reference evidence="2" key="1">
    <citation type="journal article" date="2020" name="Fungal Divers.">
        <title>Resolving the Mortierellaceae phylogeny through synthesis of multi-gene phylogenetics and phylogenomics.</title>
        <authorList>
            <person name="Vandepol N."/>
            <person name="Liber J."/>
            <person name="Desiro A."/>
            <person name="Na H."/>
            <person name="Kennedy M."/>
            <person name="Barry K."/>
            <person name="Grigoriev I.V."/>
            <person name="Miller A.N."/>
            <person name="O'Donnell K."/>
            <person name="Stajich J.E."/>
            <person name="Bonito G."/>
        </authorList>
    </citation>
    <scope>NUCLEOTIDE SEQUENCE</scope>
    <source>
        <strain evidence="2">NVP1</strain>
    </source>
</reference>
<feature type="region of interest" description="Disordered" evidence="1">
    <location>
        <begin position="203"/>
        <end position="320"/>
    </location>
</feature>
<feature type="compositionally biased region" description="Pro residues" evidence="1">
    <location>
        <begin position="53"/>
        <end position="62"/>
    </location>
</feature>
<feature type="compositionally biased region" description="Polar residues" evidence="1">
    <location>
        <begin position="228"/>
        <end position="237"/>
    </location>
</feature>
<feature type="compositionally biased region" description="Pro residues" evidence="1">
    <location>
        <begin position="781"/>
        <end position="790"/>
    </location>
</feature>
<feature type="region of interest" description="Disordered" evidence="1">
    <location>
        <begin position="709"/>
        <end position="817"/>
    </location>
</feature>
<dbReference type="EMBL" id="JAAAUY010000913">
    <property type="protein sequence ID" value="KAF9325508.1"/>
    <property type="molecule type" value="Genomic_DNA"/>
</dbReference>
<evidence type="ECO:0000313" key="3">
    <source>
        <dbReference type="Proteomes" id="UP000696485"/>
    </source>
</evidence>
<feature type="compositionally biased region" description="Polar residues" evidence="1">
    <location>
        <begin position="738"/>
        <end position="749"/>
    </location>
</feature>
<comment type="caution">
    <text evidence="2">The sequence shown here is derived from an EMBL/GenBank/DDBJ whole genome shotgun (WGS) entry which is preliminary data.</text>
</comment>
<organism evidence="2 3">
    <name type="scientific">Podila minutissima</name>
    <dbReference type="NCBI Taxonomy" id="64525"/>
    <lineage>
        <taxon>Eukaryota</taxon>
        <taxon>Fungi</taxon>
        <taxon>Fungi incertae sedis</taxon>
        <taxon>Mucoromycota</taxon>
        <taxon>Mortierellomycotina</taxon>
        <taxon>Mortierellomycetes</taxon>
        <taxon>Mortierellales</taxon>
        <taxon>Mortierellaceae</taxon>
        <taxon>Podila</taxon>
    </lineage>
</organism>
<name>A0A9P5VI67_9FUNG</name>
<gene>
    <name evidence="2" type="ORF">BG006_011021</name>
</gene>
<feature type="region of interest" description="Disordered" evidence="1">
    <location>
        <begin position="519"/>
        <end position="541"/>
    </location>
</feature>
<sequence length="989" mass="104494">MAPLVTSPPSSTRGLQDNFDDEELAHAPPPPILYSKYKQTPEAALPMSLASPRPAPLPPTPPSTTASSSSSSSSSTTSMAQLLPPPPLSPPIPGSNLFFFGSRTPMQLITLSNIKLNNDIYSAQSLSIHRRVLVKNFLTLLYDSNPMFEYWFDDDAYQEGVGVGSGEGAPNGQCAIGHEGLVPEPLLGEDEQNGWIEQTLNAAGLNDDDDDDMDGSHRHHQKTKDEQTTGGSNNSHGASIKKASYSSSQPRLSSASPPLSAQAQTSDKARTPPLLPPKSSPPSSPHSFISFPTPIPRAPRSSSSPNTPSRLSLSTSRPKSTELPQFLNSYLSAVFDVDWSVGLPSTEDSLCIQSSLSSSPPVSSLSSLSSPKRISDSSASVSSFSSRSSTASLSSSMTSIESGPQKSVEELPSKGKLWDENGSILIPLLAKPAPSSDANTSSSKNSHICKSILVKKNQPKANNATSEAASGKGLHNKGEGSKKSLPSLPAPTLKQNTKPKENLVPGRRSSLMQTGQVLGVSSPNTKKCSQEAASSTNLTATPAKEVTASTISALSFPAVPSTTLFLAGDTLESASDTSQSSPTFARRTSSLASERTGYQHQKALSSDNLVAPSNGLPQPLGSSSSPASAILAASSSGRTTAIALSNFPSIPTGPPPMSCAVTSDGTLGGGTAKAGWTPSNEKKQPQEQYPRKMTYNSYVIHTAPIVIPAAPSLPYPEPAGFPPSSSRSPPQAPRQLAIGSSSGNVHPTNQLPSSSSPASRSQSPLLRSPSRSQHSPTSAPTLPPLCPFPPKQVQSFGSGSYTSSPISLDGYRQEQDQKSQPYLLPPHTFMRSVSDDEIQSRAYNTSSSTLSPLVNTRPAATYSIKTSRSSPDLMSSSEDLGFNNSGGPPPMPNTPQHHQHQHQKGHIYQYPSSVSRATSLQKPGTMFFSAPLPQIPNFKGQTSSYSHEEHRKVHHHRRGYSSNGSPSSIASTKWNSIKSMLGLKTSTRK</sequence>
<feature type="compositionally biased region" description="Pro residues" evidence="1">
    <location>
        <begin position="273"/>
        <end position="284"/>
    </location>
</feature>
<feature type="compositionally biased region" description="Polar residues" evidence="1">
    <location>
        <begin position="960"/>
        <end position="978"/>
    </location>
</feature>
<feature type="region of interest" description="Disordered" evidence="1">
    <location>
        <begin position="1"/>
        <end position="87"/>
    </location>
</feature>
<proteinExistence type="predicted"/>
<feature type="region of interest" description="Disordered" evidence="1">
    <location>
        <begin position="353"/>
        <end position="412"/>
    </location>
</feature>
<feature type="region of interest" description="Disordered" evidence="1">
    <location>
        <begin position="861"/>
        <end position="905"/>
    </location>
</feature>
<accession>A0A9P5VI67</accession>
<feature type="compositionally biased region" description="Low complexity" evidence="1">
    <location>
        <begin position="612"/>
        <end position="627"/>
    </location>
</feature>
<feature type="compositionally biased region" description="Polar residues" evidence="1">
    <location>
        <begin position="863"/>
        <end position="886"/>
    </location>
</feature>
<evidence type="ECO:0000256" key="1">
    <source>
        <dbReference type="SAM" id="MobiDB-lite"/>
    </source>
</evidence>
<feature type="region of interest" description="Disordered" evidence="1">
    <location>
        <begin position="453"/>
        <end position="506"/>
    </location>
</feature>
<feature type="compositionally biased region" description="Low complexity" evidence="1">
    <location>
        <begin position="43"/>
        <end position="52"/>
    </location>
</feature>
<feature type="compositionally biased region" description="Low complexity" evidence="1">
    <location>
        <begin position="243"/>
        <end position="266"/>
    </location>
</feature>
<keyword evidence="3" id="KW-1185">Reference proteome</keyword>
<feature type="compositionally biased region" description="Polar residues" evidence="1">
    <location>
        <begin position="792"/>
        <end position="806"/>
    </location>
</feature>
<feature type="compositionally biased region" description="Low complexity" evidence="1">
    <location>
        <begin position="63"/>
        <end position="78"/>
    </location>
</feature>
<evidence type="ECO:0000313" key="2">
    <source>
        <dbReference type="EMBL" id="KAF9325508.1"/>
    </source>
</evidence>
<feature type="compositionally biased region" description="Polar residues" evidence="1">
    <location>
        <begin position="572"/>
        <end position="608"/>
    </location>
</feature>